<dbReference type="GO" id="GO:0006811">
    <property type="term" value="P:monoatomic ion transport"/>
    <property type="evidence" value="ECO:0007669"/>
    <property type="project" value="UniProtKB-KW"/>
</dbReference>
<dbReference type="PANTHER" id="PTHR34501">
    <property type="entry name" value="PROTEIN YDDL-RELATED"/>
    <property type="match status" value="1"/>
</dbReference>
<geneLocation type="plasmid" evidence="12 13">
    <name>pRK1-2</name>
</geneLocation>
<dbReference type="GO" id="GO:0046930">
    <property type="term" value="C:pore complex"/>
    <property type="evidence" value="ECO:0007669"/>
    <property type="project" value="UniProtKB-KW"/>
</dbReference>
<comment type="subcellular location">
    <subcellularLocation>
        <location evidence="1">Cell outer membrane</location>
        <topology evidence="1">Multi-pass membrane protein</topology>
    </subcellularLocation>
</comment>
<evidence type="ECO:0000256" key="2">
    <source>
        <dbReference type="ARBA" id="ARBA00011233"/>
    </source>
</evidence>
<sequence length="379" mass="41439">MKTRVLASAGALTASLAFAPIVAYAQNMEQAPGMTFLLGGQIKLGLDASQVSGSGRLGATAARDYRLTNNTSFFFFDGKERLDDKLRAIFHLEWDFAADTGAQGAGRAFYVGLDHSDFGRLQLGRQSVYFSHHWFVNDTHGAFDAAPNAANSLNVLGTINGAYFAGNFLNNTIRYEAPDFHGLSGIATYSFDAEAPGNGRNHTWYLGPTYTLGALKLGYFHMVRDSQGTLPAQTVGALDQTADRFAIGYTWQGLRFGAVVDRNRVTDRTTNVSQQRYAFSIPINYDFGPHLLSLTYGQAFSMHAGGSTVDDTGAKMLSISYQYKMSRRTTLDATLVELRNDRNGRYNFWLGGLNGSSQLSPADAGARVRMAYLGIKHLF</sequence>
<evidence type="ECO:0000256" key="7">
    <source>
        <dbReference type="ARBA" id="ARBA00023065"/>
    </source>
</evidence>
<keyword evidence="3" id="KW-0813">Transport</keyword>
<comment type="subunit">
    <text evidence="2">Homotrimer.</text>
</comment>
<evidence type="ECO:0000256" key="4">
    <source>
        <dbReference type="ARBA" id="ARBA00022452"/>
    </source>
</evidence>
<dbReference type="RefSeq" id="WP_150984732.1">
    <property type="nucleotide sequence ID" value="NZ_CP062806.1"/>
</dbReference>
<organism evidence="12 13">
    <name type="scientific">Cupriavidus basilensis</name>
    <dbReference type="NCBI Taxonomy" id="68895"/>
    <lineage>
        <taxon>Bacteria</taxon>
        <taxon>Pseudomonadati</taxon>
        <taxon>Pseudomonadota</taxon>
        <taxon>Betaproteobacteria</taxon>
        <taxon>Burkholderiales</taxon>
        <taxon>Burkholderiaceae</taxon>
        <taxon>Cupriavidus</taxon>
    </lineage>
</organism>
<keyword evidence="12" id="KW-0614">Plasmid</keyword>
<keyword evidence="8" id="KW-0626">Porin</keyword>
<evidence type="ECO:0000256" key="5">
    <source>
        <dbReference type="ARBA" id="ARBA00022692"/>
    </source>
</evidence>
<gene>
    <name evidence="12" type="ORF">F7R26_038270</name>
</gene>
<reference evidence="12 13" key="1">
    <citation type="submission" date="2020-10" db="EMBL/GenBank/DDBJ databases">
        <title>Complete genome sequence of Cupriavidus basilensis CCUG 49340T.</title>
        <authorList>
            <person name="Salva-Serra F."/>
            <person name="Donoso R.A."/>
            <person name="Cho K.H."/>
            <person name="Yoo J.A."/>
            <person name="Lee K."/>
            <person name="Yoon S.-H."/>
            <person name="Perez-Pantoja D."/>
            <person name="Moore E.R.B."/>
        </authorList>
    </citation>
    <scope>NUCLEOTIDE SEQUENCE [LARGE SCALE GENOMIC DNA]</scope>
    <source>
        <strain evidence="13">CCUG 49340</strain>
        <plasmid evidence="12 13">pRK1-2</plasmid>
    </source>
</reference>
<evidence type="ECO:0000256" key="10">
    <source>
        <dbReference type="ARBA" id="ARBA00023237"/>
    </source>
</evidence>
<name>A0A643FYN6_9BURK</name>
<dbReference type="EMBL" id="CP062806">
    <property type="protein sequence ID" value="QOT82124.1"/>
    <property type="molecule type" value="Genomic_DNA"/>
</dbReference>
<dbReference type="GO" id="GO:0009279">
    <property type="term" value="C:cell outer membrane"/>
    <property type="evidence" value="ECO:0007669"/>
    <property type="project" value="UniProtKB-SubCell"/>
</dbReference>
<dbReference type="GeneID" id="98406819"/>
<dbReference type="AlphaFoldDB" id="A0A643FYN6"/>
<dbReference type="InterPro" id="IPR050298">
    <property type="entry name" value="Gram-neg_bact_OMP"/>
</dbReference>
<dbReference type="CDD" id="cd00342">
    <property type="entry name" value="gram_neg_porins"/>
    <property type="match status" value="1"/>
</dbReference>
<keyword evidence="4" id="KW-1134">Transmembrane beta strand</keyword>
<dbReference type="InterPro" id="IPR023614">
    <property type="entry name" value="Porin_dom_sf"/>
</dbReference>
<dbReference type="Gene3D" id="2.40.160.10">
    <property type="entry name" value="Porin"/>
    <property type="match status" value="1"/>
</dbReference>
<dbReference type="SUPFAM" id="SSF56935">
    <property type="entry name" value="Porins"/>
    <property type="match status" value="1"/>
</dbReference>
<evidence type="ECO:0000256" key="9">
    <source>
        <dbReference type="ARBA" id="ARBA00023136"/>
    </source>
</evidence>
<dbReference type="Pfam" id="PF13609">
    <property type="entry name" value="Porin_4"/>
    <property type="match status" value="1"/>
</dbReference>
<keyword evidence="7" id="KW-0406">Ion transport</keyword>
<keyword evidence="6" id="KW-0732">Signal</keyword>
<dbReference type="InterPro" id="IPR033900">
    <property type="entry name" value="Gram_neg_porin_domain"/>
</dbReference>
<dbReference type="Proteomes" id="UP000397656">
    <property type="component" value="Plasmid pRK1-2"/>
</dbReference>
<protein>
    <submittedName>
        <fullName evidence="12">Porin</fullName>
    </submittedName>
</protein>
<evidence type="ECO:0000256" key="8">
    <source>
        <dbReference type="ARBA" id="ARBA00023114"/>
    </source>
</evidence>
<feature type="domain" description="Porin" evidence="11">
    <location>
        <begin position="13"/>
        <end position="342"/>
    </location>
</feature>
<keyword evidence="9" id="KW-0472">Membrane</keyword>
<evidence type="ECO:0000259" key="11">
    <source>
        <dbReference type="Pfam" id="PF13609"/>
    </source>
</evidence>
<evidence type="ECO:0000256" key="6">
    <source>
        <dbReference type="ARBA" id="ARBA00022729"/>
    </source>
</evidence>
<keyword evidence="10" id="KW-0998">Cell outer membrane</keyword>
<evidence type="ECO:0000256" key="3">
    <source>
        <dbReference type="ARBA" id="ARBA00022448"/>
    </source>
</evidence>
<evidence type="ECO:0000313" key="13">
    <source>
        <dbReference type="Proteomes" id="UP000397656"/>
    </source>
</evidence>
<proteinExistence type="predicted"/>
<evidence type="ECO:0000256" key="1">
    <source>
        <dbReference type="ARBA" id="ARBA00004571"/>
    </source>
</evidence>
<accession>A0A643FYN6</accession>
<keyword evidence="5" id="KW-0812">Transmembrane</keyword>
<dbReference type="PANTHER" id="PTHR34501:SF9">
    <property type="entry name" value="MAJOR OUTER MEMBRANE PROTEIN P.IA"/>
    <property type="match status" value="1"/>
</dbReference>
<evidence type="ECO:0000313" key="12">
    <source>
        <dbReference type="EMBL" id="QOT82124.1"/>
    </source>
</evidence>
<dbReference type="GO" id="GO:0015288">
    <property type="term" value="F:porin activity"/>
    <property type="evidence" value="ECO:0007669"/>
    <property type="project" value="UniProtKB-KW"/>
</dbReference>